<dbReference type="EMBL" id="JANBQF010000004">
    <property type="protein sequence ID" value="KAJ2008490.1"/>
    <property type="molecule type" value="Genomic_DNA"/>
</dbReference>
<name>A0A9W8BKM8_9FUNG</name>
<dbReference type="InterPro" id="IPR046342">
    <property type="entry name" value="CBS_dom_sf"/>
</dbReference>
<sequence length="778" mass="83818">MAGPGLSLVFPACTGCGRKVTAVNSTWKCANCHGQWAGGAGMSWTYRVALGLARPGSRSELSASLLGAGGDAWFGCTAAQWVEETGRAAAHFRQHGEDEEPWMERLAAQLRALISLCGVVGQFFDMEIRQTAGLRAGERGSGSAAVSYVITRLFPAADSARPLLTIVDMWRQIVSEAARAAGIPAMPQPTSDDTKSSLAGFFSAGSIAAALAPEAALVETPISVDSCEQPPVAVLDSERLLELWALNAAIWGDEDTADQQLTSNSPINTADLLLSWSQFEQSVDDDSRLCHFSQLSQHELCRSGSSDSCVSRITPLVLPSMTPPSRGRCTRQQFTPPDTLMRRFELTPESVARESRAAAAAAAPATRHDSLTVPAILAPETPRAACPANIIAMRAAAFDNFSVRHVLEHRSYPTLRHPVSDSTTVQDALAVMRKYNAVSLPVLGHIPDSSTSRFPLVDVVSVYDLRDYIIHSPELGKEVEFQLISGRPSGDRTVLGDTMAQVIASRKHATQEIDADAPLESLVRLFSTLGHHRVLVTGVSSDSASSFARSVPNSSSITQGRRRRAREWSIGSGCSYASSSLMGGYPECDDDLCDDDDDDEDSDGSTSRMWGLTQHDILHFIQHNNHLLGHAILDTSVSDISSTKPLTATAAQEKRASHLPILTIRDSAVSAMKQLRDSHTSALPVVDVHGRLVTELAGTSVRYLTETKLGLLGKPVLAFLYGLGLSAATPYVIHEHFNLSQILTGLLLRMNTDRAWLVDAEDRPICAISTTDILNHLL</sequence>
<evidence type="ECO:0000313" key="5">
    <source>
        <dbReference type="EMBL" id="KAJ2008490.1"/>
    </source>
</evidence>
<dbReference type="Proteomes" id="UP001150907">
    <property type="component" value="Unassembled WGS sequence"/>
</dbReference>
<dbReference type="SUPFAM" id="SSF54631">
    <property type="entry name" value="CBS-domain pair"/>
    <property type="match status" value="2"/>
</dbReference>
<reference evidence="5" key="1">
    <citation type="submission" date="2022-07" db="EMBL/GenBank/DDBJ databases">
        <title>Phylogenomic reconstructions and comparative analyses of Kickxellomycotina fungi.</title>
        <authorList>
            <person name="Reynolds N.K."/>
            <person name="Stajich J.E."/>
            <person name="Barry K."/>
            <person name="Grigoriev I.V."/>
            <person name="Crous P."/>
            <person name="Smith M.E."/>
        </authorList>
    </citation>
    <scope>NUCLEOTIDE SEQUENCE</scope>
    <source>
        <strain evidence="5">IMI 214461</strain>
    </source>
</reference>
<evidence type="ECO:0000256" key="2">
    <source>
        <dbReference type="ARBA" id="ARBA00023122"/>
    </source>
</evidence>
<protein>
    <recommendedName>
        <fullName evidence="4">CBS domain-containing protein</fullName>
    </recommendedName>
</protein>
<evidence type="ECO:0000256" key="1">
    <source>
        <dbReference type="ARBA" id="ARBA00022737"/>
    </source>
</evidence>
<evidence type="ECO:0000259" key="4">
    <source>
        <dbReference type="Pfam" id="PF00571"/>
    </source>
</evidence>
<evidence type="ECO:0000256" key="3">
    <source>
        <dbReference type="SAM" id="MobiDB-lite"/>
    </source>
</evidence>
<comment type="caution">
    <text evidence="5">The sequence shown here is derived from an EMBL/GenBank/DDBJ whole genome shotgun (WGS) entry which is preliminary data.</text>
</comment>
<dbReference type="InterPro" id="IPR000644">
    <property type="entry name" value="CBS_dom"/>
</dbReference>
<dbReference type="InterPro" id="IPR050511">
    <property type="entry name" value="AMPK_gamma/SDS23_families"/>
</dbReference>
<evidence type="ECO:0000313" key="6">
    <source>
        <dbReference type="Proteomes" id="UP001150907"/>
    </source>
</evidence>
<organism evidence="5 6">
    <name type="scientific">Coemansia thaxteri</name>
    <dbReference type="NCBI Taxonomy" id="2663907"/>
    <lineage>
        <taxon>Eukaryota</taxon>
        <taxon>Fungi</taxon>
        <taxon>Fungi incertae sedis</taxon>
        <taxon>Zoopagomycota</taxon>
        <taxon>Kickxellomycotina</taxon>
        <taxon>Kickxellomycetes</taxon>
        <taxon>Kickxellales</taxon>
        <taxon>Kickxellaceae</taxon>
        <taxon>Coemansia</taxon>
    </lineage>
</organism>
<dbReference type="Pfam" id="PF00571">
    <property type="entry name" value="CBS"/>
    <property type="match status" value="1"/>
</dbReference>
<dbReference type="OrthoDB" id="449052at2759"/>
<feature type="compositionally biased region" description="Acidic residues" evidence="3">
    <location>
        <begin position="588"/>
        <end position="603"/>
    </location>
</feature>
<dbReference type="AlphaFoldDB" id="A0A9W8BKM8"/>
<gene>
    <name evidence="5" type="ORF">H4R26_000186</name>
</gene>
<keyword evidence="2" id="KW-0129">CBS domain</keyword>
<feature type="domain" description="CBS" evidence="4">
    <location>
        <begin position="419"/>
        <end position="470"/>
    </location>
</feature>
<keyword evidence="6" id="KW-1185">Reference proteome</keyword>
<feature type="region of interest" description="Disordered" evidence="3">
    <location>
        <begin position="588"/>
        <end position="607"/>
    </location>
</feature>
<accession>A0A9W8BKM8</accession>
<dbReference type="Gene3D" id="3.10.580.10">
    <property type="entry name" value="CBS-domain"/>
    <property type="match status" value="2"/>
</dbReference>
<keyword evidence="1" id="KW-0677">Repeat</keyword>
<proteinExistence type="predicted"/>
<dbReference type="PANTHER" id="PTHR13780">
    <property type="entry name" value="AMP-ACTIVATED PROTEIN KINASE, GAMMA REGULATORY SUBUNIT"/>
    <property type="match status" value="1"/>
</dbReference>